<evidence type="ECO:0000256" key="2">
    <source>
        <dbReference type="ARBA" id="ARBA00023315"/>
    </source>
</evidence>
<dbReference type="NCBIfam" id="TIGR01575">
    <property type="entry name" value="rimI"/>
    <property type="match status" value="1"/>
</dbReference>
<dbReference type="PANTHER" id="PTHR23091">
    <property type="entry name" value="N-TERMINAL ACETYLTRANSFERASE"/>
    <property type="match status" value="1"/>
</dbReference>
<accession>A0A9D2CYZ1</accession>
<dbReference type="CDD" id="cd04301">
    <property type="entry name" value="NAT_SF"/>
    <property type="match status" value="1"/>
</dbReference>
<dbReference type="Gene3D" id="3.40.630.30">
    <property type="match status" value="1"/>
</dbReference>
<comment type="subcellular location">
    <subcellularLocation>
        <location evidence="3">Cytoplasm</location>
    </subcellularLocation>
</comment>
<dbReference type="InterPro" id="IPR006464">
    <property type="entry name" value="AcTrfase_RimI/Ard1"/>
</dbReference>
<gene>
    <name evidence="5" type="primary">rimI</name>
    <name evidence="5" type="ORF">H9727_03920</name>
</gene>
<comment type="caution">
    <text evidence="5">The sequence shown here is derived from an EMBL/GenBank/DDBJ whole genome shotgun (WGS) entry which is preliminary data.</text>
</comment>
<name>A0A9D2CYZ1_9FIRM</name>
<keyword evidence="3" id="KW-0963">Cytoplasm</keyword>
<dbReference type="InterPro" id="IPR045047">
    <property type="entry name" value="Ard1-like"/>
</dbReference>
<dbReference type="Proteomes" id="UP000824132">
    <property type="component" value="Unassembled WGS sequence"/>
</dbReference>
<evidence type="ECO:0000259" key="4">
    <source>
        <dbReference type="PROSITE" id="PS51186"/>
    </source>
</evidence>
<dbReference type="EC" id="2.3.1.266" evidence="3"/>
<evidence type="ECO:0000256" key="3">
    <source>
        <dbReference type="RuleBase" id="RU363094"/>
    </source>
</evidence>
<dbReference type="Pfam" id="PF00583">
    <property type="entry name" value="Acetyltransf_1"/>
    <property type="match status" value="1"/>
</dbReference>
<dbReference type="SUPFAM" id="SSF55729">
    <property type="entry name" value="Acyl-CoA N-acyltransferases (Nat)"/>
    <property type="match status" value="1"/>
</dbReference>
<dbReference type="PROSITE" id="PS51186">
    <property type="entry name" value="GNAT"/>
    <property type="match status" value="1"/>
</dbReference>
<keyword evidence="1" id="KW-0808">Transferase</keyword>
<dbReference type="GO" id="GO:0031415">
    <property type="term" value="C:NatA complex"/>
    <property type="evidence" value="ECO:0007669"/>
    <property type="project" value="InterPro"/>
</dbReference>
<keyword evidence="5" id="KW-0689">Ribosomal protein</keyword>
<comment type="function">
    <text evidence="3">Acetylates the N-terminal alanine of ribosomal protein bS18.</text>
</comment>
<comment type="catalytic activity">
    <reaction evidence="3">
        <text>N-terminal L-alanyl-[ribosomal protein bS18] + acetyl-CoA = N-terminal N(alpha)-acetyl-L-alanyl-[ribosomal protein bS18] + CoA + H(+)</text>
        <dbReference type="Rhea" id="RHEA:43756"/>
        <dbReference type="Rhea" id="RHEA-COMP:10676"/>
        <dbReference type="Rhea" id="RHEA-COMP:10677"/>
        <dbReference type="ChEBI" id="CHEBI:15378"/>
        <dbReference type="ChEBI" id="CHEBI:57287"/>
        <dbReference type="ChEBI" id="CHEBI:57288"/>
        <dbReference type="ChEBI" id="CHEBI:64718"/>
        <dbReference type="ChEBI" id="CHEBI:83683"/>
        <dbReference type="EC" id="2.3.1.266"/>
    </reaction>
</comment>
<reference evidence="5" key="1">
    <citation type="journal article" date="2021" name="PeerJ">
        <title>Extensive microbial diversity within the chicken gut microbiome revealed by metagenomics and culture.</title>
        <authorList>
            <person name="Gilroy R."/>
            <person name="Ravi A."/>
            <person name="Getino M."/>
            <person name="Pursley I."/>
            <person name="Horton D.L."/>
            <person name="Alikhan N.F."/>
            <person name="Baker D."/>
            <person name="Gharbi K."/>
            <person name="Hall N."/>
            <person name="Watson M."/>
            <person name="Adriaenssens E.M."/>
            <person name="Foster-Nyarko E."/>
            <person name="Jarju S."/>
            <person name="Secka A."/>
            <person name="Antonio M."/>
            <person name="Oren A."/>
            <person name="Chaudhuri R.R."/>
            <person name="La Ragione R."/>
            <person name="Hildebrand F."/>
            <person name="Pallen M.J."/>
        </authorList>
    </citation>
    <scope>NUCLEOTIDE SEQUENCE</scope>
    <source>
        <strain evidence="5">CHK187-5294</strain>
    </source>
</reference>
<reference evidence="5" key="2">
    <citation type="submission" date="2021-04" db="EMBL/GenBank/DDBJ databases">
        <authorList>
            <person name="Gilroy R."/>
        </authorList>
    </citation>
    <scope>NUCLEOTIDE SEQUENCE</scope>
    <source>
        <strain evidence="5">CHK187-5294</strain>
    </source>
</reference>
<evidence type="ECO:0000313" key="6">
    <source>
        <dbReference type="Proteomes" id="UP000824132"/>
    </source>
</evidence>
<evidence type="ECO:0000256" key="1">
    <source>
        <dbReference type="ARBA" id="ARBA00022679"/>
    </source>
</evidence>
<dbReference type="EMBL" id="DXCL01000025">
    <property type="protein sequence ID" value="HIZ03413.1"/>
    <property type="molecule type" value="Genomic_DNA"/>
</dbReference>
<comment type="similarity">
    <text evidence="3">Belongs to the acetyltransferase family. RimI subfamily.</text>
</comment>
<evidence type="ECO:0000313" key="5">
    <source>
        <dbReference type="EMBL" id="HIZ03413.1"/>
    </source>
</evidence>
<keyword evidence="2" id="KW-0012">Acyltransferase</keyword>
<organism evidence="5 6">
    <name type="scientific">Candidatus Borkfalkia avistercoris</name>
    <dbReference type="NCBI Taxonomy" id="2838504"/>
    <lineage>
        <taxon>Bacteria</taxon>
        <taxon>Bacillati</taxon>
        <taxon>Bacillota</taxon>
        <taxon>Clostridia</taxon>
        <taxon>Christensenellales</taxon>
        <taxon>Christensenellaceae</taxon>
        <taxon>Candidatus Borkfalkia</taxon>
    </lineage>
</organism>
<dbReference type="AlphaFoldDB" id="A0A9D2CYZ1"/>
<feature type="domain" description="N-acetyltransferase" evidence="4">
    <location>
        <begin position="1"/>
        <end position="143"/>
    </location>
</feature>
<protein>
    <recommendedName>
        <fullName evidence="3">[Ribosomal protein bS18]-alanine N-acetyltransferase</fullName>
        <ecNumber evidence="3">2.3.1.266</ecNumber>
    </recommendedName>
</protein>
<dbReference type="PANTHER" id="PTHR23091:SF4">
    <property type="entry name" value="N-TERMINAL AMINO-ACID N(ALPHA)-ACETYLTRANSFERASE NATA"/>
    <property type="match status" value="1"/>
</dbReference>
<keyword evidence="5" id="KW-0687">Ribonucleoprotein</keyword>
<dbReference type="InterPro" id="IPR016181">
    <property type="entry name" value="Acyl_CoA_acyltransferase"/>
</dbReference>
<sequence>MEYRKWRYEDVFQIAALEKECFSDPWSFQMLADTFFSEHTLSVAAAEDGKIAGYAFAVLAEEEADLANIAVTKSFRRRGIAKELLSRLEAQVRAAGGRKMFLEVRVSNAPAMALYLKTGYVGRYARPRYYGNGEDALVMEKKL</sequence>
<proteinExistence type="inferred from homology"/>
<dbReference type="InterPro" id="IPR000182">
    <property type="entry name" value="GNAT_dom"/>
</dbReference>
<dbReference type="GO" id="GO:0008999">
    <property type="term" value="F:protein-N-terminal-alanine acetyltransferase activity"/>
    <property type="evidence" value="ECO:0007669"/>
    <property type="project" value="UniProtKB-EC"/>
</dbReference>
<dbReference type="GO" id="GO:0005840">
    <property type="term" value="C:ribosome"/>
    <property type="evidence" value="ECO:0007669"/>
    <property type="project" value="UniProtKB-KW"/>
</dbReference>